<evidence type="ECO:0000313" key="11">
    <source>
        <dbReference type="EMBL" id="KAK7930359.1"/>
    </source>
</evidence>
<dbReference type="PROSITE" id="PS50157">
    <property type="entry name" value="ZINC_FINGER_C2H2_2"/>
    <property type="match status" value="6"/>
</dbReference>
<keyword evidence="3" id="KW-0677">Repeat</keyword>
<dbReference type="PROSITE" id="PS00028">
    <property type="entry name" value="ZINC_FINGER_C2H2_1"/>
    <property type="match status" value="5"/>
</dbReference>
<sequence length="374" mass="42745">MRLLVSSEQQQRLQDLRNVQPEASGESLTSHVEPKEEPEPELSIKQEPEEFHVIIVKTEGEADEDESCELQEEKREETEAGCSSDPLTQFHSDSEEHTDSSEEAPLTPKRSYAMIPPDAELQDHRPYSCSDPQRPYSCSDCGKSFKKKQVLNQHMWLHAGVKPQKCPSAARTFRGKRIFTRRRERGGTSEDSRSCGRALQLLRPRTLQLLRVWQDVQVEDTLTGAQVESLGEKPQKCVQCEKIFKRNTDMNKHMLSHSRDKPLKCPVCGKGCSKQHNLSEHLKTHELLLSCPVCARTFSRKHDVKQHMLTHTGEKPHSCSVCHMSFAHKSSFRRHLKNQHHTCAVCDQSFRDDTSLEEHVRSHVDNPEPSSCPD</sequence>
<keyword evidence="12" id="KW-1185">Reference proteome</keyword>
<reference evidence="12" key="1">
    <citation type="submission" date="2024-04" db="EMBL/GenBank/DDBJ databases">
        <title>Salinicola lusitanus LLJ914,a marine bacterium isolated from the Okinawa Trough.</title>
        <authorList>
            <person name="Li J."/>
        </authorList>
    </citation>
    <scope>NUCLEOTIDE SEQUENCE [LARGE SCALE GENOMIC DNA]</scope>
</reference>
<dbReference type="AlphaFoldDB" id="A0AAW0PP74"/>
<protein>
    <recommendedName>
        <fullName evidence="7">Zinc finger protein 865</fullName>
    </recommendedName>
</protein>
<dbReference type="FunFam" id="3.30.160.60:FF:000145">
    <property type="entry name" value="Zinc finger protein 574"/>
    <property type="match status" value="1"/>
</dbReference>
<feature type="domain" description="C2H2-type" evidence="10">
    <location>
        <begin position="235"/>
        <end position="262"/>
    </location>
</feature>
<feature type="domain" description="C2H2-type" evidence="10">
    <location>
        <begin position="136"/>
        <end position="163"/>
    </location>
</feature>
<dbReference type="Gene3D" id="3.30.160.60">
    <property type="entry name" value="Classic Zinc Finger"/>
    <property type="match status" value="5"/>
</dbReference>
<feature type="domain" description="C2H2-type" evidence="10">
    <location>
        <begin position="341"/>
        <end position="368"/>
    </location>
</feature>
<evidence type="ECO:0000256" key="5">
    <source>
        <dbReference type="ARBA" id="ARBA00022833"/>
    </source>
</evidence>
<evidence type="ECO:0000256" key="6">
    <source>
        <dbReference type="ARBA" id="ARBA00023242"/>
    </source>
</evidence>
<keyword evidence="2" id="KW-0479">Metal-binding</keyword>
<dbReference type="SUPFAM" id="SSF57667">
    <property type="entry name" value="beta-beta-alpha zinc fingers"/>
    <property type="match status" value="3"/>
</dbReference>
<gene>
    <name evidence="11" type="ORF">WMY93_006754</name>
</gene>
<accession>A0AAW0PP74</accession>
<evidence type="ECO:0000256" key="3">
    <source>
        <dbReference type="ARBA" id="ARBA00022737"/>
    </source>
</evidence>
<dbReference type="SMART" id="SM00355">
    <property type="entry name" value="ZnF_C2H2"/>
    <property type="match status" value="6"/>
</dbReference>
<dbReference type="Proteomes" id="UP001460270">
    <property type="component" value="Unassembled WGS sequence"/>
</dbReference>
<dbReference type="GO" id="GO:0008270">
    <property type="term" value="F:zinc ion binding"/>
    <property type="evidence" value="ECO:0007669"/>
    <property type="project" value="UniProtKB-KW"/>
</dbReference>
<feature type="domain" description="C2H2-type" evidence="10">
    <location>
        <begin position="289"/>
        <end position="316"/>
    </location>
</feature>
<comment type="subcellular location">
    <subcellularLocation>
        <location evidence="1">Nucleus</location>
    </subcellularLocation>
</comment>
<evidence type="ECO:0000259" key="10">
    <source>
        <dbReference type="PROSITE" id="PS50157"/>
    </source>
</evidence>
<dbReference type="EMBL" id="JBBPFD010000004">
    <property type="protein sequence ID" value="KAK7930359.1"/>
    <property type="molecule type" value="Genomic_DNA"/>
</dbReference>
<evidence type="ECO:0000256" key="4">
    <source>
        <dbReference type="ARBA" id="ARBA00022771"/>
    </source>
</evidence>
<dbReference type="GO" id="GO:0000977">
    <property type="term" value="F:RNA polymerase II transcription regulatory region sequence-specific DNA binding"/>
    <property type="evidence" value="ECO:0007669"/>
    <property type="project" value="TreeGrafter"/>
</dbReference>
<comment type="caution">
    <text evidence="11">The sequence shown here is derived from an EMBL/GenBank/DDBJ whole genome shotgun (WGS) entry which is preliminary data.</text>
</comment>
<evidence type="ECO:0000256" key="9">
    <source>
        <dbReference type="SAM" id="MobiDB-lite"/>
    </source>
</evidence>
<dbReference type="GO" id="GO:0000981">
    <property type="term" value="F:DNA-binding transcription factor activity, RNA polymerase II-specific"/>
    <property type="evidence" value="ECO:0007669"/>
    <property type="project" value="TreeGrafter"/>
</dbReference>
<keyword evidence="5" id="KW-0862">Zinc</keyword>
<feature type="region of interest" description="Disordered" evidence="9">
    <location>
        <begin position="1"/>
        <end position="110"/>
    </location>
</feature>
<keyword evidence="4 8" id="KW-0863">Zinc-finger</keyword>
<dbReference type="FunFam" id="3.30.160.60:FF:000478">
    <property type="entry name" value="Zinc finger protein 133"/>
    <property type="match status" value="1"/>
</dbReference>
<organism evidence="11 12">
    <name type="scientific">Mugilogobius chulae</name>
    <name type="common">yellowstripe goby</name>
    <dbReference type="NCBI Taxonomy" id="88201"/>
    <lineage>
        <taxon>Eukaryota</taxon>
        <taxon>Metazoa</taxon>
        <taxon>Chordata</taxon>
        <taxon>Craniata</taxon>
        <taxon>Vertebrata</taxon>
        <taxon>Euteleostomi</taxon>
        <taxon>Actinopterygii</taxon>
        <taxon>Neopterygii</taxon>
        <taxon>Teleostei</taxon>
        <taxon>Neoteleostei</taxon>
        <taxon>Acanthomorphata</taxon>
        <taxon>Gobiaria</taxon>
        <taxon>Gobiiformes</taxon>
        <taxon>Gobioidei</taxon>
        <taxon>Gobiidae</taxon>
        <taxon>Gobionellinae</taxon>
        <taxon>Mugilogobius</taxon>
    </lineage>
</organism>
<proteinExistence type="predicted"/>
<evidence type="ECO:0000256" key="7">
    <source>
        <dbReference type="ARBA" id="ARBA00068876"/>
    </source>
</evidence>
<dbReference type="Pfam" id="PF00096">
    <property type="entry name" value="zf-C2H2"/>
    <property type="match status" value="4"/>
</dbReference>
<dbReference type="InterPro" id="IPR013087">
    <property type="entry name" value="Znf_C2H2_type"/>
</dbReference>
<dbReference type="PANTHER" id="PTHR24409:SF295">
    <property type="entry name" value="AZ2-RELATED"/>
    <property type="match status" value="1"/>
</dbReference>
<dbReference type="PANTHER" id="PTHR24409">
    <property type="entry name" value="ZINC FINGER PROTEIN 142"/>
    <property type="match status" value="1"/>
</dbReference>
<evidence type="ECO:0000256" key="8">
    <source>
        <dbReference type="PROSITE-ProRule" id="PRU00042"/>
    </source>
</evidence>
<evidence type="ECO:0000256" key="1">
    <source>
        <dbReference type="ARBA" id="ARBA00004123"/>
    </source>
</evidence>
<dbReference type="FunFam" id="3.30.160.60:FF:000446">
    <property type="entry name" value="Zinc finger protein"/>
    <property type="match status" value="1"/>
</dbReference>
<name>A0AAW0PP74_9GOBI</name>
<dbReference type="FunFam" id="3.30.160.60:FF:000100">
    <property type="entry name" value="Zinc finger 45-like"/>
    <property type="match status" value="1"/>
</dbReference>
<feature type="domain" description="C2H2-type" evidence="10">
    <location>
        <begin position="263"/>
        <end position="285"/>
    </location>
</feature>
<dbReference type="GO" id="GO:0005634">
    <property type="term" value="C:nucleus"/>
    <property type="evidence" value="ECO:0007669"/>
    <property type="project" value="UniProtKB-SubCell"/>
</dbReference>
<feature type="domain" description="C2H2-type" evidence="10">
    <location>
        <begin position="317"/>
        <end position="342"/>
    </location>
</feature>
<dbReference type="Pfam" id="PF12874">
    <property type="entry name" value="zf-met"/>
    <property type="match status" value="2"/>
</dbReference>
<feature type="compositionally biased region" description="Acidic residues" evidence="9">
    <location>
        <begin position="61"/>
        <end position="70"/>
    </location>
</feature>
<feature type="compositionally biased region" description="Basic and acidic residues" evidence="9">
    <location>
        <begin position="32"/>
        <end position="52"/>
    </location>
</feature>
<dbReference type="InterPro" id="IPR036236">
    <property type="entry name" value="Znf_C2H2_sf"/>
</dbReference>
<keyword evidence="6" id="KW-0539">Nucleus</keyword>
<feature type="compositionally biased region" description="Polar residues" evidence="9">
    <location>
        <begin position="1"/>
        <end position="13"/>
    </location>
</feature>
<evidence type="ECO:0000256" key="2">
    <source>
        <dbReference type="ARBA" id="ARBA00022723"/>
    </source>
</evidence>
<evidence type="ECO:0000313" key="12">
    <source>
        <dbReference type="Proteomes" id="UP001460270"/>
    </source>
</evidence>